<accession>A0ABQ7UUW1</accession>
<name>A0ABQ7UUW1_SOLTU</name>
<proteinExistence type="predicted"/>
<dbReference type="EMBL" id="JAIVGD010000018">
    <property type="protein sequence ID" value="KAH0754989.1"/>
    <property type="molecule type" value="Genomic_DNA"/>
</dbReference>
<evidence type="ECO:0000313" key="2">
    <source>
        <dbReference type="Proteomes" id="UP000826656"/>
    </source>
</evidence>
<gene>
    <name evidence="1" type="ORF">KY290_025259</name>
</gene>
<reference evidence="1 2" key="1">
    <citation type="journal article" date="2021" name="bioRxiv">
        <title>Chromosome-scale and haplotype-resolved genome assembly of a tetraploid potato cultivar.</title>
        <authorList>
            <person name="Sun H."/>
            <person name="Jiao W.-B."/>
            <person name="Krause K."/>
            <person name="Campoy J.A."/>
            <person name="Goel M."/>
            <person name="Folz-Donahue K."/>
            <person name="Kukat C."/>
            <person name="Huettel B."/>
            <person name="Schneeberger K."/>
        </authorList>
    </citation>
    <scope>NUCLEOTIDE SEQUENCE [LARGE SCALE GENOMIC DNA]</scope>
    <source>
        <strain evidence="1">SolTubOtavaFocal</strain>
        <tissue evidence="1">Leaves</tissue>
    </source>
</reference>
<organism evidence="1 2">
    <name type="scientific">Solanum tuberosum</name>
    <name type="common">Potato</name>
    <dbReference type="NCBI Taxonomy" id="4113"/>
    <lineage>
        <taxon>Eukaryota</taxon>
        <taxon>Viridiplantae</taxon>
        <taxon>Streptophyta</taxon>
        <taxon>Embryophyta</taxon>
        <taxon>Tracheophyta</taxon>
        <taxon>Spermatophyta</taxon>
        <taxon>Magnoliopsida</taxon>
        <taxon>eudicotyledons</taxon>
        <taxon>Gunneridae</taxon>
        <taxon>Pentapetalae</taxon>
        <taxon>asterids</taxon>
        <taxon>lamiids</taxon>
        <taxon>Solanales</taxon>
        <taxon>Solanaceae</taxon>
        <taxon>Solanoideae</taxon>
        <taxon>Solaneae</taxon>
        <taxon>Solanum</taxon>
    </lineage>
</organism>
<sequence>MKSNQITECPAICFTSVLCVRRESSSRKFCQTSSISSKNSEALESKTTVENTPEELAPHVAPDIVVPFLDQAPILLGKDDPKHKDNDVILETDTISKESELGDAMKQQKSTDSRTTSQYENLGFVNEAAKKVVGPEATQTSKKRGWKPNFLNKPEEGYDHAWGKWRKEVKIPYSLEGLWKRY</sequence>
<comment type="caution">
    <text evidence="1">The sequence shown here is derived from an EMBL/GenBank/DDBJ whole genome shotgun (WGS) entry which is preliminary data.</text>
</comment>
<dbReference type="Proteomes" id="UP000826656">
    <property type="component" value="Unassembled WGS sequence"/>
</dbReference>
<keyword evidence="2" id="KW-1185">Reference proteome</keyword>
<evidence type="ECO:0000313" key="1">
    <source>
        <dbReference type="EMBL" id="KAH0754989.1"/>
    </source>
</evidence>
<protein>
    <submittedName>
        <fullName evidence="1">Uncharacterized protein</fullName>
    </submittedName>
</protein>